<dbReference type="Proteomes" id="UP000295375">
    <property type="component" value="Unassembled WGS sequence"/>
</dbReference>
<dbReference type="GO" id="GO:0016020">
    <property type="term" value="C:membrane"/>
    <property type="evidence" value="ECO:0007669"/>
    <property type="project" value="InterPro"/>
</dbReference>
<feature type="domain" description="Heavy metal binding" evidence="4">
    <location>
        <begin position="41"/>
        <end position="67"/>
    </location>
</feature>
<dbReference type="Pfam" id="PF25954">
    <property type="entry name" value="Beta-barrel_RND_2"/>
    <property type="match status" value="1"/>
</dbReference>
<dbReference type="InterPro" id="IPR006143">
    <property type="entry name" value="RND_pump_MFP"/>
</dbReference>
<dbReference type="FunFam" id="2.40.30.170:FF:000010">
    <property type="entry name" value="Efflux RND transporter periplasmic adaptor subunit"/>
    <property type="match status" value="1"/>
</dbReference>
<dbReference type="Pfam" id="PF19335">
    <property type="entry name" value="HMBD"/>
    <property type="match status" value="1"/>
</dbReference>
<feature type="region of interest" description="Disordered" evidence="3">
    <location>
        <begin position="479"/>
        <end position="512"/>
    </location>
</feature>
<keyword evidence="2" id="KW-0813">Transport</keyword>
<evidence type="ECO:0000256" key="2">
    <source>
        <dbReference type="ARBA" id="ARBA00022448"/>
    </source>
</evidence>
<evidence type="ECO:0000313" key="9">
    <source>
        <dbReference type="Proteomes" id="UP000295375"/>
    </source>
</evidence>
<comment type="similarity">
    <text evidence="1">Belongs to the membrane fusion protein (MFP) (TC 8.A.1) family.</text>
</comment>
<dbReference type="AlphaFoldDB" id="A0A4R6UE08"/>
<protein>
    <submittedName>
        <fullName evidence="8">Cu(I)/Ag(I) efflux system membrane fusion protein</fullName>
    </submittedName>
</protein>
<feature type="compositionally biased region" description="Basic and acidic residues" evidence="3">
    <location>
        <begin position="481"/>
        <end position="496"/>
    </location>
</feature>
<dbReference type="InterPro" id="IPR045800">
    <property type="entry name" value="HMBD"/>
</dbReference>
<dbReference type="InterPro" id="IPR058791">
    <property type="entry name" value="3HB_CusB"/>
</dbReference>
<dbReference type="InterPro" id="IPR042230">
    <property type="entry name" value="CusF_sf"/>
</dbReference>
<evidence type="ECO:0000259" key="5">
    <source>
        <dbReference type="Pfam" id="PF25869"/>
    </source>
</evidence>
<evidence type="ECO:0000259" key="6">
    <source>
        <dbReference type="Pfam" id="PF25919"/>
    </source>
</evidence>
<dbReference type="PANTHER" id="PTHR30097">
    <property type="entry name" value="CATION EFFLUX SYSTEM PROTEIN CUSB"/>
    <property type="match status" value="1"/>
</dbReference>
<name>A0A4R6UE08_9GAMM</name>
<dbReference type="GO" id="GO:0015679">
    <property type="term" value="P:plasma membrane copper ion transport"/>
    <property type="evidence" value="ECO:0007669"/>
    <property type="project" value="TreeGrafter"/>
</dbReference>
<dbReference type="InterPro" id="IPR051909">
    <property type="entry name" value="MFP_Cation_Efflux"/>
</dbReference>
<organism evidence="8 9">
    <name type="scientific">Permianibacter aggregans</name>
    <dbReference type="NCBI Taxonomy" id="1510150"/>
    <lineage>
        <taxon>Bacteria</taxon>
        <taxon>Pseudomonadati</taxon>
        <taxon>Pseudomonadota</taxon>
        <taxon>Gammaproteobacteria</taxon>
        <taxon>Pseudomonadales</taxon>
        <taxon>Pseudomonadaceae</taxon>
        <taxon>Permianibacter</taxon>
    </lineage>
</organism>
<dbReference type="Gene3D" id="2.40.50.100">
    <property type="match status" value="1"/>
</dbReference>
<dbReference type="Gene3D" id="2.40.30.170">
    <property type="match status" value="1"/>
</dbReference>
<dbReference type="EMBL" id="SNYM01000022">
    <property type="protein sequence ID" value="TDQ44968.1"/>
    <property type="molecule type" value="Genomic_DNA"/>
</dbReference>
<dbReference type="Pfam" id="PF25919">
    <property type="entry name" value="BSH_CusB"/>
    <property type="match status" value="1"/>
</dbReference>
<dbReference type="Gene3D" id="2.40.420.20">
    <property type="match status" value="1"/>
</dbReference>
<feature type="domain" description="CusB-like three alpha-helical bundle" evidence="5">
    <location>
        <begin position="156"/>
        <end position="201"/>
    </location>
</feature>
<evidence type="ECO:0000256" key="1">
    <source>
        <dbReference type="ARBA" id="ARBA00009477"/>
    </source>
</evidence>
<gene>
    <name evidence="8" type="ORF">EV696_12224</name>
</gene>
<dbReference type="PANTHER" id="PTHR30097:SF15">
    <property type="entry name" value="CATION EFFLUX SYSTEM PROTEIN CUSB"/>
    <property type="match status" value="1"/>
</dbReference>
<dbReference type="InterPro" id="IPR021647">
    <property type="entry name" value="CusF_Ec"/>
</dbReference>
<dbReference type="InterPro" id="IPR058790">
    <property type="entry name" value="BSH_CusB"/>
</dbReference>
<dbReference type="GO" id="GO:0060003">
    <property type="term" value="P:copper ion export"/>
    <property type="evidence" value="ECO:0007669"/>
    <property type="project" value="TreeGrafter"/>
</dbReference>
<accession>A0A4R6UE08</accession>
<evidence type="ECO:0000259" key="4">
    <source>
        <dbReference type="Pfam" id="PF19335"/>
    </source>
</evidence>
<sequence>MNKIVVTGLTLIVGAVIGAGVVAWLLPTASSPVPAEKKPLYWVAPMDPSYRRDKPGKSPMGMDLIPVYEEQSAKESPGTVRIVPDVENNIGVRIAKVEFAGLDQRIDTVGYVQFNEDELRHVHPRVEGWVETLHVKAEGASVRKGEPVYSLYSPVLVNAQREFILAHEQGRPDLLAAARQRLVALAFPIDKIDSLIKTGQPLRTVTIAAPLSGVVENLGVREGVFIKPGQTVVSLGSLDKVWVIAEIFEASAQHLSLHDEAIISSDAMPDVRWSGRIDYIYPVLDNKTRTVRVRIVVDNDGKQLKPNMFVRVYLNDDQPTPRMVVPREAVIRTGAQDRVVVALGDGRFKSVAVKVGQVGGNKIEILDGLMPDDEVVISAQFLLDSESSKTSDFIRMQHSQDQATGPLAVWVKATITSLMPEHKMVSLQHDEVPDWGWPSMTMDFSTADDVDLTSLREGMVIHVELKKADDGKVVVNAVHIPEQKNIDGPPSKRESPESEYADPDTEVDHSHH</sequence>
<dbReference type="RefSeq" id="WP_133592964.1">
    <property type="nucleotide sequence ID" value="NZ_CP037953.1"/>
</dbReference>
<feature type="domain" description="CusB-like barrel-sandwich hybrid" evidence="6">
    <location>
        <begin position="120"/>
        <end position="234"/>
    </location>
</feature>
<dbReference type="Gene3D" id="6.10.140.730">
    <property type="match status" value="1"/>
</dbReference>
<dbReference type="OrthoDB" id="9806939at2"/>
<evidence type="ECO:0000259" key="7">
    <source>
        <dbReference type="Pfam" id="PF25954"/>
    </source>
</evidence>
<dbReference type="Gene3D" id="2.40.50.320">
    <property type="entry name" value="Copper binding periplasmic protein CusF"/>
    <property type="match status" value="1"/>
</dbReference>
<dbReference type="GO" id="GO:0022857">
    <property type="term" value="F:transmembrane transporter activity"/>
    <property type="evidence" value="ECO:0007669"/>
    <property type="project" value="InterPro"/>
</dbReference>
<reference evidence="8 9" key="1">
    <citation type="submission" date="2019-03" db="EMBL/GenBank/DDBJ databases">
        <title>Genomic Encyclopedia of Type Strains, Phase IV (KMG-IV): sequencing the most valuable type-strain genomes for metagenomic binning, comparative biology and taxonomic classification.</title>
        <authorList>
            <person name="Goeker M."/>
        </authorList>
    </citation>
    <scope>NUCLEOTIDE SEQUENCE [LARGE SCALE GENOMIC DNA]</scope>
    <source>
        <strain evidence="8 9">DSM 103792</strain>
    </source>
</reference>
<evidence type="ECO:0000313" key="8">
    <source>
        <dbReference type="EMBL" id="TDQ44968.1"/>
    </source>
</evidence>
<dbReference type="SUPFAM" id="SSF111369">
    <property type="entry name" value="HlyD-like secretion proteins"/>
    <property type="match status" value="1"/>
</dbReference>
<evidence type="ECO:0000256" key="3">
    <source>
        <dbReference type="SAM" id="MobiDB-lite"/>
    </source>
</evidence>
<dbReference type="Pfam" id="PF25869">
    <property type="entry name" value="3HB_CusB"/>
    <property type="match status" value="1"/>
</dbReference>
<dbReference type="InterPro" id="IPR058792">
    <property type="entry name" value="Beta-barrel_RND_2"/>
</dbReference>
<proteinExistence type="inferred from homology"/>
<comment type="caution">
    <text evidence="8">The sequence shown here is derived from an EMBL/GenBank/DDBJ whole genome shotgun (WGS) entry which is preliminary data.</text>
</comment>
<dbReference type="GO" id="GO:0030288">
    <property type="term" value="C:outer membrane-bounded periplasmic space"/>
    <property type="evidence" value="ECO:0007669"/>
    <property type="project" value="TreeGrafter"/>
</dbReference>
<dbReference type="GO" id="GO:0046914">
    <property type="term" value="F:transition metal ion binding"/>
    <property type="evidence" value="ECO:0007669"/>
    <property type="project" value="TreeGrafter"/>
</dbReference>
<keyword evidence="9" id="KW-1185">Reference proteome</keyword>
<feature type="domain" description="CusB-like beta-barrel" evidence="7">
    <location>
        <begin position="240"/>
        <end position="316"/>
    </location>
</feature>
<dbReference type="NCBIfam" id="TIGR01730">
    <property type="entry name" value="RND_mfp"/>
    <property type="match status" value="1"/>
</dbReference>
<dbReference type="Pfam" id="PF11604">
    <property type="entry name" value="CusF_Ec"/>
    <property type="match status" value="1"/>
</dbReference>